<keyword evidence="1" id="KW-0472">Membrane</keyword>
<dbReference type="EMBL" id="LR798334">
    <property type="protein sequence ID" value="CAB5224394.1"/>
    <property type="molecule type" value="Genomic_DNA"/>
</dbReference>
<feature type="transmembrane region" description="Helical" evidence="1">
    <location>
        <begin position="41"/>
        <end position="62"/>
    </location>
</feature>
<organism evidence="2">
    <name type="scientific">uncultured Caudovirales phage</name>
    <dbReference type="NCBI Taxonomy" id="2100421"/>
    <lineage>
        <taxon>Viruses</taxon>
        <taxon>Duplodnaviria</taxon>
        <taxon>Heunggongvirae</taxon>
        <taxon>Uroviricota</taxon>
        <taxon>Caudoviricetes</taxon>
        <taxon>Peduoviridae</taxon>
        <taxon>Maltschvirus</taxon>
        <taxon>Maltschvirus maltsch</taxon>
    </lineage>
</organism>
<accession>A0A6J7X1Q4</accession>
<evidence type="ECO:0000313" key="2">
    <source>
        <dbReference type="EMBL" id="CAB5224394.1"/>
    </source>
</evidence>
<protein>
    <submittedName>
        <fullName evidence="2">Uncharacterized protein</fullName>
    </submittedName>
</protein>
<sequence>MILTKVALTAALLFMAVAMTLTALDEDWAETFKRFNWIDKTIVGCAMAGAASALGAFLFFVWGV</sequence>
<gene>
    <name evidence="2" type="ORF">UFOVP735_67</name>
</gene>
<reference evidence="2" key="1">
    <citation type="submission" date="2020-05" db="EMBL/GenBank/DDBJ databases">
        <authorList>
            <person name="Chiriac C."/>
            <person name="Salcher M."/>
            <person name="Ghai R."/>
            <person name="Kavagutti S V."/>
        </authorList>
    </citation>
    <scope>NUCLEOTIDE SEQUENCE</scope>
</reference>
<evidence type="ECO:0000256" key="1">
    <source>
        <dbReference type="SAM" id="Phobius"/>
    </source>
</evidence>
<proteinExistence type="predicted"/>
<keyword evidence="1" id="KW-0812">Transmembrane</keyword>
<keyword evidence="1" id="KW-1133">Transmembrane helix</keyword>
<name>A0A6J7X1Q4_9CAUD</name>